<dbReference type="GO" id="GO:0030288">
    <property type="term" value="C:outer membrane-bounded periplasmic space"/>
    <property type="evidence" value="ECO:0007669"/>
    <property type="project" value="TreeGrafter"/>
</dbReference>
<protein>
    <submittedName>
        <fullName evidence="3">Peptide/nickel transport system substrate-binding protein</fullName>
    </submittedName>
</protein>
<dbReference type="GO" id="GO:1904680">
    <property type="term" value="F:peptide transmembrane transporter activity"/>
    <property type="evidence" value="ECO:0007669"/>
    <property type="project" value="TreeGrafter"/>
</dbReference>
<evidence type="ECO:0000259" key="2">
    <source>
        <dbReference type="Pfam" id="PF00496"/>
    </source>
</evidence>
<evidence type="ECO:0000313" key="4">
    <source>
        <dbReference type="Proteomes" id="UP000189670"/>
    </source>
</evidence>
<dbReference type="PANTHER" id="PTHR30290">
    <property type="entry name" value="PERIPLASMIC BINDING COMPONENT OF ABC TRANSPORTER"/>
    <property type="match status" value="1"/>
</dbReference>
<dbReference type="GO" id="GO:0042884">
    <property type="term" value="P:microcin transport"/>
    <property type="evidence" value="ECO:0007669"/>
    <property type="project" value="TreeGrafter"/>
</dbReference>
<proteinExistence type="predicted"/>
<gene>
    <name evidence="3" type="ORF">OMM_03688</name>
</gene>
<dbReference type="Gene3D" id="3.10.105.10">
    <property type="entry name" value="Dipeptide-binding Protein, Domain 3"/>
    <property type="match status" value="1"/>
</dbReference>
<dbReference type="GO" id="GO:0015833">
    <property type="term" value="P:peptide transport"/>
    <property type="evidence" value="ECO:0007669"/>
    <property type="project" value="TreeGrafter"/>
</dbReference>
<reference evidence="4" key="1">
    <citation type="submission" date="2012-11" db="EMBL/GenBank/DDBJ databases">
        <authorList>
            <person name="Lucero-Rivera Y.E."/>
            <person name="Tovar-Ramirez D."/>
        </authorList>
    </citation>
    <scope>NUCLEOTIDE SEQUENCE [LARGE SCALE GENOMIC DNA]</scope>
    <source>
        <strain evidence="4">Araruama</strain>
    </source>
</reference>
<feature type="domain" description="Solute-binding protein family 5" evidence="2">
    <location>
        <begin position="62"/>
        <end position="421"/>
    </location>
</feature>
<evidence type="ECO:0000256" key="1">
    <source>
        <dbReference type="ARBA" id="ARBA00022729"/>
    </source>
</evidence>
<dbReference type="SUPFAM" id="SSF53850">
    <property type="entry name" value="Periplasmic binding protein-like II"/>
    <property type="match status" value="1"/>
</dbReference>
<organism evidence="3 4">
    <name type="scientific">Candidatus Magnetoglobus multicellularis str. Araruama</name>
    <dbReference type="NCBI Taxonomy" id="890399"/>
    <lineage>
        <taxon>Bacteria</taxon>
        <taxon>Pseudomonadati</taxon>
        <taxon>Thermodesulfobacteriota</taxon>
        <taxon>Desulfobacteria</taxon>
        <taxon>Desulfobacterales</taxon>
        <taxon>Desulfobacteraceae</taxon>
        <taxon>Candidatus Magnetoglobus</taxon>
    </lineage>
</organism>
<dbReference type="EMBL" id="ATBP01000556">
    <property type="protein sequence ID" value="ETR69799.1"/>
    <property type="molecule type" value="Genomic_DNA"/>
</dbReference>
<dbReference type="InterPro" id="IPR000914">
    <property type="entry name" value="SBP_5_dom"/>
</dbReference>
<dbReference type="PANTHER" id="PTHR30290:SF64">
    <property type="entry name" value="ABC TRANSPORTER PERIPLASMIC BINDING PROTEIN"/>
    <property type="match status" value="1"/>
</dbReference>
<sequence length="422" mass="47850">MLAIPINRLKKKGLSKKHASIIRLQGGDWGYPTPYAHYPRGPGGYKTNLIFDSLLESDEKGLIPWLAEKWETLDNGKHYLFTIRQDVTFHDGSPLTPEDVAFSLEYANQYPQSWSYLYQSIQSVRIQDKRNVLVTVKKPSVPMLLYIGRTRILPKHIWKDITQPQQFIGKASIIGCGPYQLTDYNKSHGIYRFEALKHYWGPKPAVQVIEFIPVSQPILAYERGEIDMAIVPPDVLPRFQKDSRNKIVKSPAFWGIRLLFNLKSVPEFQNKSVRQAIRYALDLNALVKKTTRGAAIPGSAGILSPDHVLFNPNIKAYEYNVKKAKSLLESAGYSYIDKDGTRNNQNGKPLIFQLLCSSGARISRSPISEIRIAEMIKEYLQKAGIHIQVKSADQRSRDAAVKNHQYEMVLLGHGGWGSDPNF</sequence>
<dbReference type="AlphaFoldDB" id="A0A1V1P4H9"/>
<name>A0A1V1P4H9_9BACT</name>
<dbReference type="Proteomes" id="UP000189670">
    <property type="component" value="Unassembled WGS sequence"/>
</dbReference>
<dbReference type="Gene3D" id="3.90.76.10">
    <property type="entry name" value="Dipeptide-binding Protein, Domain 1"/>
    <property type="match status" value="1"/>
</dbReference>
<dbReference type="Gene3D" id="3.40.190.10">
    <property type="entry name" value="Periplasmic binding protein-like II"/>
    <property type="match status" value="1"/>
</dbReference>
<evidence type="ECO:0000313" key="3">
    <source>
        <dbReference type="EMBL" id="ETR69799.1"/>
    </source>
</evidence>
<accession>A0A1V1P4H9</accession>
<dbReference type="Pfam" id="PF00496">
    <property type="entry name" value="SBP_bac_5"/>
    <property type="match status" value="1"/>
</dbReference>
<dbReference type="InterPro" id="IPR039424">
    <property type="entry name" value="SBP_5"/>
</dbReference>
<keyword evidence="1" id="KW-0732">Signal</keyword>
<comment type="caution">
    <text evidence="3">The sequence shown here is derived from an EMBL/GenBank/DDBJ whole genome shotgun (WGS) entry which is preliminary data.</text>
</comment>